<dbReference type="STRING" id="538381.GCA_001696535_03865"/>
<evidence type="ECO:0000256" key="5">
    <source>
        <dbReference type="ARBA" id="ARBA00022692"/>
    </source>
</evidence>
<organism evidence="11 12">
    <name type="scientific">Stappia indica</name>
    <dbReference type="NCBI Taxonomy" id="538381"/>
    <lineage>
        <taxon>Bacteria</taxon>
        <taxon>Pseudomonadati</taxon>
        <taxon>Pseudomonadota</taxon>
        <taxon>Alphaproteobacteria</taxon>
        <taxon>Hyphomicrobiales</taxon>
        <taxon>Stappiaceae</taxon>
        <taxon>Stappia</taxon>
    </lineage>
</organism>
<evidence type="ECO:0000256" key="3">
    <source>
        <dbReference type="ARBA" id="ARBA00022448"/>
    </source>
</evidence>
<accession>A0A285TDK9</accession>
<evidence type="ECO:0000256" key="1">
    <source>
        <dbReference type="ARBA" id="ARBA00004651"/>
    </source>
</evidence>
<dbReference type="GO" id="GO:0015105">
    <property type="term" value="F:arsenite transmembrane transporter activity"/>
    <property type="evidence" value="ECO:0007669"/>
    <property type="project" value="InterPro"/>
</dbReference>
<sequence>MTLDQALLLALLGGLLAVFALDRWRIETVAIAGLSLACLLGLVPLRDALSGIVHPAVLTVGEVLLIVQALHGSHAVERIGRWMTARRLPDWQILSLLCLLGAVLSSVINNIGALALLVPVAFALSRSAGLDPRGLLMPLAFATLLGGLCTVVGTPANLIVSSALAGARGTGFAFLDFLPTGVLVVLAGIAALVLWSRRIFPLRAADAAGAPSTGGPRERLICEAVVADTPPTMSDLEERLAGRVISAWRGEKQLFPLTDRTILQPGDRLLVDGGAEELARLFAGGLLREHETREAAAADNIRVRAAVMPHSSLLGSRLGSIGDAEELSIDIRGLTTRADHHDSTLADIRLTAGDILHLSGPAEAIRTLVEDHGLLAISQDPAAAPSGHPASAPTLAIILAGIGVAALGLLPPEIALGAAVAALVVTGRLDLRAALRDLNWPIVLVLVATLPLGTAIETTGTAGMLAGGIASLLTPGDTMTAAAVLLGAALVMTPLVNNATTAVVLAPIAIETAGALGVEPTALLMAVAIGASLDFLTPIGHHNNTLAYGLGGYRFIDFLRVGWPVTLATVGAGLAGLALFWT</sequence>
<feature type="transmembrane region" description="Helical" evidence="9">
    <location>
        <begin position="414"/>
        <end position="431"/>
    </location>
</feature>
<dbReference type="Proteomes" id="UP000219331">
    <property type="component" value="Unassembled WGS sequence"/>
</dbReference>
<feature type="transmembrane region" description="Helical" evidence="9">
    <location>
        <begin position="522"/>
        <end position="541"/>
    </location>
</feature>
<dbReference type="GO" id="GO:0006813">
    <property type="term" value="P:potassium ion transport"/>
    <property type="evidence" value="ECO:0007669"/>
    <property type="project" value="InterPro"/>
</dbReference>
<evidence type="ECO:0000259" key="10">
    <source>
        <dbReference type="PROSITE" id="PS51202"/>
    </source>
</evidence>
<feature type="transmembrane region" description="Helical" evidence="9">
    <location>
        <begin position="482"/>
        <end position="510"/>
    </location>
</feature>
<dbReference type="Pfam" id="PF03600">
    <property type="entry name" value="CitMHS"/>
    <property type="match status" value="1"/>
</dbReference>
<keyword evidence="4" id="KW-1003">Cell membrane</keyword>
<gene>
    <name evidence="11" type="ORF">SAMN05421512_110189</name>
</gene>
<comment type="similarity">
    <text evidence="2">Belongs to the CitM (TC 2.A.11) transporter family.</text>
</comment>
<name>A0A285TDK9_9HYPH</name>
<evidence type="ECO:0000256" key="6">
    <source>
        <dbReference type="ARBA" id="ARBA00022737"/>
    </source>
</evidence>
<dbReference type="GO" id="GO:0008324">
    <property type="term" value="F:monoatomic cation transmembrane transporter activity"/>
    <property type="evidence" value="ECO:0007669"/>
    <property type="project" value="InterPro"/>
</dbReference>
<dbReference type="Gene3D" id="3.30.70.1450">
    <property type="entry name" value="Regulator of K+ conductance, C-terminal domain"/>
    <property type="match status" value="1"/>
</dbReference>
<evidence type="ECO:0000313" key="11">
    <source>
        <dbReference type="EMBL" id="SOC20295.1"/>
    </source>
</evidence>
<protein>
    <submittedName>
        <fullName evidence="11">Citrate transporter</fullName>
    </submittedName>
</protein>
<dbReference type="PROSITE" id="PS51202">
    <property type="entry name" value="RCK_C"/>
    <property type="match status" value="2"/>
</dbReference>
<dbReference type="AlphaFoldDB" id="A0A285TDK9"/>
<feature type="domain" description="RCK C-terminal" evidence="10">
    <location>
        <begin position="237"/>
        <end position="287"/>
    </location>
</feature>
<dbReference type="EMBL" id="OBML01000010">
    <property type="protein sequence ID" value="SOC20295.1"/>
    <property type="molecule type" value="Genomic_DNA"/>
</dbReference>
<dbReference type="SUPFAM" id="SSF116726">
    <property type="entry name" value="TrkA C-terminal domain-like"/>
    <property type="match status" value="2"/>
</dbReference>
<evidence type="ECO:0000256" key="7">
    <source>
        <dbReference type="ARBA" id="ARBA00022989"/>
    </source>
</evidence>
<evidence type="ECO:0000256" key="9">
    <source>
        <dbReference type="SAM" id="Phobius"/>
    </source>
</evidence>
<reference evidence="11 12" key="1">
    <citation type="submission" date="2017-08" db="EMBL/GenBank/DDBJ databases">
        <authorList>
            <person name="de Groot N.N."/>
        </authorList>
    </citation>
    <scope>NUCLEOTIDE SEQUENCE [LARGE SCALE GENOMIC DNA]</scope>
    <source>
        <strain evidence="11 12">USBA 352</strain>
    </source>
</reference>
<evidence type="ECO:0000256" key="8">
    <source>
        <dbReference type="ARBA" id="ARBA00023136"/>
    </source>
</evidence>
<keyword evidence="7 9" id="KW-1133">Transmembrane helix</keyword>
<keyword evidence="6" id="KW-0677">Repeat</keyword>
<dbReference type="InterPro" id="IPR006037">
    <property type="entry name" value="RCK_C"/>
</dbReference>
<feature type="transmembrane region" description="Helical" evidence="9">
    <location>
        <begin position="561"/>
        <end position="581"/>
    </location>
</feature>
<dbReference type="InterPro" id="IPR036721">
    <property type="entry name" value="RCK_C_sf"/>
</dbReference>
<feature type="transmembrane region" description="Helical" evidence="9">
    <location>
        <begin position="443"/>
        <end position="470"/>
    </location>
</feature>
<evidence type="ECO:0000313" key="12">
    <source>
        <dbReference type="Proteomes" id="UP000219331"/>
    </source>
</evidence>
<feature type="transmembrane region" description="Helical" evidence="9">
    <location>
        <begin position="30"/>
        <end position="45"/>
    </location>
</feature>
<dbReference type="InterPro" id="IPR000802">
    <property type="entry name" value="Arsenical_pump_ArsB"/>
</dbReference>
<feature type="domain" description="RCK C-terminal" evidence="10">
    <location>
        <begin position="290"/>
        <end position="374"/>
    </location>
</feature>
<feature type="transmembrane region" description="Helical" evidence="9">
    <location>
        <begin position="52"/>
        <end position="71"/>
    </location>
</feature>
<keyword evidence="8 9" id="KW-0472">Membrane</keyword>
<dbReference type="PANTHER" id="PTHR43652">
    <property type="entry name" value="BASIC AMINO ACID ANTIPORTER YFCC-RELATED"/>
    <property type="match status" value="1"/>
</dbReference>
<dbReference type="InterPro" id="IPR004680">
    <property type="entry name" value="Cit_transptr-like_dom"/>
</dbReference>
<dbReference type="GO" id="GO:0005886">
    <property type="term" value="C:plasma membrane"/>
    <property type="evidence" value="ECO:0007669"/>
    <property type="project" value="UniProtKB-SubCell"/>
</dbReference>
<evidence type="ECO:0000256" key="2">
    <source>
        <dbReference type="ARBA" id="ARBA00009843"/>
    </source>
</evidence>
<comment type="subcellular location">
    <subcellularLocation>
        <location evidence="1">Cell membrane</location>
        <topology evidence="1">Multi-pass membrane protein</topology>
    </subcellularLocation>
</comment>
<keyword evidence="5 9" id="KW-0812">Transmembrane</keyword>
<evidence type="ECO:0000256" key="4">
    <source>
        <dbReference type="ARBA" id="ARBA00022475"/>
    </source>
</evidence>
<dbReference type="PANTHER" id="PTHR43652:SF2">
    <property type="entry name" value="BASIC AMINO ACID ANTIPORTER YFCC-RELATED"/>
    <property type="match status" value="1"/>
</dbReference>
<keyword evidence="12" id="KW-1185">Reference proteome</keyword>
<dbReference type="PRINTS" id="PR00758">
    <property type="entry name" value="ARSENICPUMP"/>
</dbReference>
<dbReference type="RefSeq" id="WP_176522135.1">
    <property type="nucleotide sequence ID" value="NZ_OBML01000010.1"/>
</dbReference>
<feature type="transmembrane region" description="Helical" evidence="9">
    <location>
        <begin position="136"/>
        <end position="160"/>
    </location>
</feature>
<proteinExistence type="inferred from homology"/>
<keyword evidence="3" id="KW-0813">Transport</keyword>
<feature type="transmembrane region" description="Helical" evidence="9">
    <location>
        <begin position="172"/>
        <end position="195"/>
    </location>
</feature>
<dbReference type="InterPro" id="IPR051679">
    <property type="entry name" value="DASS-Related_Transporters"/>
</dbReference>
<feature type="transmembrane region" description="Helical" evidence="9">
    <location>
        <begin position="91"/>
        <end position="124"/>
    </location>
</feature>